<reference evidence="6 7" key="1">
    <citation type="submission" date="2019-04" db="EMBL/GenBank/DDBJ databases">
        <title>Friends and foes A comparative genomics study of 23 Aspergillus species from section Flavi.</title>
        <authorList>
            <consortium name="DOE Joint Genome Institute"/>
            <person name="Kjaerbolling I."/>
            <person name="Vesth T."/>
            <person name="Frisvad J.C."/>
            <person name="Nybo J.L."/>
            <person name="Theobald S."/>
            <person name="Kildgaard S."/>
            <person name="Isbrandt T."/>
            <person name="Kuo A."/>
            <person name="Sato A."/>
            <person name="Lyhne E.K."/>
            <person name="Kogle M.E."/>
            <person name="Wiebenga A."/>
            <person name="Kun R.S."/>
            <person name="Lubbers R.J."/>
            <person name="Makela M.R."/>
            <person name="Barry K."/>
            <person name="Chovatia M."/>
            <person name="Clum A."/>
            <person name="Daum C."/>
            <person name="Haridas S."/>
            <person name="He G."/>
            <person name="LaButti K."/>
            <person name="Lipzen A."/>
            <person name="Mondo S."/>
            <person name="Riley R."/>
            <person name="Salamov A."/>
            <person name="Simmons B.A."/>
            <person name="Magnuson J.K."/>
            <person name="Henrissat B."/>
            <person name="Mortensen U.H."/>
            <person name="Larsen T.O."/>
            <person name="Devries R.P."/>
            <person name="Grigoriev I.V."/>
            <person name="Machida M."/>
            <person name="Baker S.E."/>
            <person name="Andersen M.R."/>
        </authorList>
    </citation>
    <scope>NUCLEOTIDE SEQUENCE [LARGE SCALE GENOMIC DNA]</scope>
    <source>
        <strain evidence="6 7">CBS 117625</strain>
    </source>
</reference>
<dbReference type="InterPro" id="IPR050987">
    <property type="entry name" value="AtrR-like"/>
</dbReference>
<dbReference type="Pfam" id="PF04082">
    <property type="entry name" value="Fungal_trans"/>
    <property type="match status" value="1"/>
</dbReference>
<dbReference type="PANTHER" id="PTHR46910">
    <property type="entry name" value="TRANSCRIPTION FACTOR PDR1"/>
    <property type="match status" value="1"/>
</dbReference>
<dbReference type="GO" id="GO:0003700">
    <property type="term" value="F:DNA-binding transcription factor activity"/>
    <property type="evidence" value="ECO:0007669"/>
    <property type="project" value="InterPro"/>
</dbReference>
<evidence type="ECO:0000256" key="4">
    <source>
        <dbReference type="SAM" id="MobiDB-lite"/>
    </source>
</evidence>
<dbReference type="GO" id="GO:0006351">
    <property type="term" value="P:DNA-templated transcription"/>
    <property type="evidence" value="ECO:0007669"/>
    <property type="project" value="InterPro"/>
</dbReference>
<dbReference type="EMBL" id="ML743596">
    <property type="protein sequence ID" value="KAE8135116.1"/>
    <property type="molecule type" value="Genomic_DNA"/>
</dbReference>
<evidence type="ECO:0000313" key="6">
    <source>
        <dbReference type="EMBL" id="KAE8135116.1"/>
    </source>
</evidence>
<dbReference type="GeneID" id="43641803"/>
<dbReference type="OrthoDB" id="3548654at2759"/>
<dbReference type="GO" id="GO:0008270">
    <property type="term" value="F:zinc ion binding"/>
    <property type="evidence" value="ECO:0007669"/>
    <property type="project" value="InterPro"/>
</dbReference>
<organism evidence="6 7">
    <name type="scientific">Aspergillus pseudotamarii</name>
    <dbReference type="NCBI Taxonomy" id="132259"/>
    <lineage>
        <taxon>Eukaryota</taxon>
        <taxon>Fungi</taxon>
        <taxon>Dikarya</taxon>
        <taxon>Ascomycota</taxon>
        <taxon>Pezizomycotina</taxon>
        <taxon>Eurotiomycetes</taxon>
        <taxon>Eurotiomycetidae</taxon>
        <taxon>Eurotiales</taxon>
        <taxon>Aspergillaceae</taxon>
        <taxon>Aspergillus</taxon>
        <taxon>Aspergillus subgen. Circumdati</taxon>
    </lineage>
</organism>
<keyword evidence="2" id="KW-0804">Transcription</keyword>
<keyword evidence="3" id="KW-0539">Nucleus</keyword>
<accession>A0A5N6SK94</accession>
<proteinExistence type="predicted"/>
<dbReference type="PANTHER" id="PTHR46910:SF32">
    <property type="entry name" value="TRANSCRIPTION FACTOR DOMAIN-CONTAINING PROTEIN-RELATED"/>
    <property type="match status" value="1"/>
</dbReference>
<dbReference type="Proteomes" id="UP000325672">
    <property type="component" value="Unassembled WGS sequence"/>
</dbReference>
<sequence>MPPRDAAERRSLRASKRVARAYINDLHERLATLQHRLNQPAASESAPKQLASLSCERHVTATILDTKPLMLSPGDDAAPLLSSADRDDQDLHCRQATATASRSQGGMEAKAPLTNPLAFHITDWVPGPMGRPVFMGTSSSWAFARRVLGMTHEKLTGSSLFPDPNNLLFDDHVYDLKWDGNKANCPQDLFDVSNLPTPEFAKYLISAVKFHCGQLFYLFDEDRFMEQFAIFQQNPAKEARSSPLWFCHYLLILAFGKMFVVQSTRSQAPAGAEYFLQAMQCMPDFSFFDGDPIEKIQVMCCAALYLQSVHSRGPAYRMIGSALRSALSYGMYTEMHGICLNQDYVQRSSLVWWTCYALERRMSSLLGVPMGISEESISTSFPSISTHIQGSNVLEMQVMLCQILAKVDLTVYGSEGKLDSRYLSATQSVLRDIAHVTKQLNNSFNLYTNGSMSGTSRISAHLYIFQHQCIILTTRPLLYIFLQSKLGLSDPALMDWLQAGTVQALLHICVESAQQILRILSNLLEQGLLETFLPFDMDAASTSTISLLLAAAIDPSLLRDHSPWSKRAYTILDEMSARGNLSARLIRSELKQLAGELAQLAMKENITTVLPGSTRESREGDSPVAMVPSVESGEHSHSLTLKSAESFEQHYELRPDQLMELANSLDLNSLTWPLPSVDDLPDLDI</sequence>
<evidence type="ECO:0000256" key="2">
    <source>
        <dbReference type="ARBA" id="ARBA00023163"/>
    </source>
</evidence>
<dbReference type="RefSeq" id="XP_031911179.1">
    <property type="nucleotide sequence ID" value="XM_032057593.1"/>
</dbReference>
<evidence type="ECO:0000256" key="3">
    <source>
        <dbReference type="ARBA" id="ARBA00023242"/>
    </source>
</evidence>
<gene>
    <name evidence="6" type="ORF">BDV38DRAFT_272978</name>
</gene>
<evidence type="ECO:0000256" key="1">
    <source>
        <dbReference type="ARBA" id="ARBA00023015"/>
    </source>
</evidence>
<protein>
    <submittedName>
        <fullName evidence="6">Fungal-specific transcription factor domain-containing protein</fullName>
    </submittedName>
</protein>
<evidence type="ECO:0000259" key="5">
    <source>
        <dbReference type="SMART" id="SM00906"/>
    </source>
</evidence>
<feature type="domain" description="Xylanolytic transcriptional activator regulatory" evidence="5">
    <location>
        <begin position="315"/>
        <end position="388"/>
    </location>
</feature>
<dbReference type="SMART" id="SM00906">
    <property type="entry name" value="Fungal_trans"/>
    <property type="match status" value="1"/>
</dbReference>
<feature type="region of interest" description="Disordered" evidence="4">
    <location>
        <begin position="611"/>
        <end position="639"/>
    </location>
</feature>
<dbReference type="GO" id="GO:0003677">
    <property type="term" value="F:DNA binding"/>
    <property type="evidence" value="ECO:0007669"/>
    <property type="project" value="InterPro"/>
</dbReference>
<name>A0A5N6SK94_ASPPS</name>
<keyword evidence="7" id="KW-1185">Reference proteome</keyword>
<dbReference type="AlphaFoldDB" id="A0A5N6SK94"/>
<dbReference type="CDD" id="cd12148">
    <property type="entry name" value="fungal_TF_MHR"/>
    <property type="match status" value="1"/>
</dbReference>
<evidence type="ECO:0000313" key="7">
    <source>
        <dbReference type="Proteomes" id="UP000325672"/>
    </source>
</evidence>
<keyword evidence="1" id="KW-0805">Transcription regulation</keyword>
<dbReference type="InterPro" id="IPR007219">
    <property type="entry name" value="XnlR_reg_dom"/>
</dbReference>